<evidence type="ECO:0000256" key="2">
    <source>
        <dbReference type="ARBA" id="ARBA00022676"/>
    </source>
</evidence>
<evidence type="ECO:0000313" key="6">
    <source>
        <dbReference type="EMBL" id="KXT44170.1"/>
    </source>
</evidence>
<keyword evidence="4" id="KW-0472">Membrane</keyword>
<dbReference type="InterPro" id="IPR029044">
    <property type="entry name" value="Nucleotide-diphossugar_trans"/>
</dbReference>
<evidence type="ECO:0000259" key="5">
    <source>
        <dbReference type="Pfam" id="PF00535"/>
    </source>
</evidence>
<feature type="domain" description="Glycosyltransferase 2-like" evidence="5">
    <location>
        <begin position="11"/>
        <end position="160"/>
    </location>
</feature>
<gene>
    <name evidence="6" type="ORF">HMPREF2531_04020</name>
</gene>
<reference evidence="6 7" key="1">
    <citation type="submission" date="2016-02" db="EMBL/GenBank/DDBJ databases">
        <authorList>
            <person name="Wen L."/>
            <person name="He K."/>
            <person name="Yang H."/>
        </authorList>
    </citation>
    <scope>NUCLEOTIDE SEQUENCE [LARGE SCALE GENOMIC DNA]</scope>
    <source>
        <strain evidence="6 7">KLE1704</strain>
    </source>
</reference>
<dbReference type="PATRIC" id="fig|329854.7.peg.4087"/>
<dbReference type="SUPFAM" id="SSF53448">
    <property type="entry name" value="Nucleotide-diphospho-sugar transferases"/>
    <property type="match status" value="1"/>
</dbReference>
<evidence type="ECO:0000256" key="3">
    <source>
        <dbReference type="ARBA" id="ARBA00022679"/>
    </source>
</evidence>
<evidence type="ECO:0000256" key="1">
    <source>
        <dbReference type="ARBA" id="ARBA00006739"/>
    </source>
</evidence>
<feature type="transmembrane region" description="Helical" evidence="4">
    <location>
        <begin position="247"/>
        <end position="266"/>
    </location>
</feature>
<comment type="similarity">
    <text evidence="1">Belongs to the glycosyltransferase 2 family.</text>
</comment>
<proteinExistence type="inferred from homology"/>
<protein>
    <submittedName>
        <fullName evidence="6">Glycosyltransferase, group 2 family protein</fullName>
    </submittedName>
</protein>
<dbReference type="AlphaFoldDB" id="A0A139KY88"/>
<accession>A0A139KY88</accession>
<keyword evidence="2" id="KW-0328">Glycosyltransferase</keyword>
<dbReference type="Gene3D" id="3.90.550.10">
    <property type="entry name" value="Spore Coat Polysaccharide Biosynthesis Protein SpsA, Chain A"/>
    <property type="match status" value="1"/>
</dbReference>
<evidence type="ECO:0000313" key="7">
    <source>
        <dbReference type="Proteomes" id="UP000070319"/>
    </source>
</evidence>
<keyword evidence="3 6" id="KW-0808">Transferase</keyword>
<dbReference type="EMBL" id="LTDF01000152">
    <property type="protein sequence ID" value="KXT44170.1"/>
    <property type="molecule type" value="Genomic_DNA"/>
</dbReference>
<dbReference type="Proteomes" id="UP000070319">
    <property type="component" value="Unassembled WGS sequence"/>
</dbReference>
<organism evidence="6">
    <name type="scientific">Bacteroides intestinalis</name>
    <dbReference type="NCBI Taxonomy" id="329854"/>
    <lineage>
        <taxon>Bacteria</taxon>
        <taxon>Pseudomonadati</taxon>
        <taxon>Bacteroidota</taxon>
        <taxon>Bacteroidia</taxon>
        <taxon>Bacteroidales</taxon>
        <taxon>Bacteroidaceae</taxon>
        <taxon>Bacteroides</taxon>
    </lineage>
</organism>
<sequence length="274" mass="32464">MVNEMKRTIAILLPVYKNDNVDFFSQSLNSILQQTYQNVIVLIGVDGSINNALKERLLSAEKDDRIQVIYFKKNRGLACVLNELLTMCKDFEYIARMDADDISVPNRLANQMSYLLLHPDVDVVGGRIEEINEQSERNGKSVTYPLTHQECFKFFRYRDPLAHPAVMFRKSFFDKAKGYRNEYRKNQDTMLWFDGFMNGCIFANLDETVLLFRVTDDFYKNRRNGFKRAKKMLKDRFMINKALHYDWSAYLFSFLMFIMTLTPPFLKKFLYRIR</sequence>
<dbReference type="GO" id="GO:0016757">
    <property type="term" value="F:glycosyltransferase activity"/>
    <property type="evidence" value="ECO:0007669"/>
    <property type="project" value="UniProtKB-KW"/>
</dbReference>
<keyword evidence="4" id="KW-1133">Transmembrane helix</keyword>
<name>A0A139KY88_9BACE</name>
<comment type="caution">
    <text evidence="6">The sequence shown here is derived from an EMBL/GenBank/DDBJ whole genome shotgun (WGS) entry which is preliminary data.</text>
</comment>
<evidence type="ECO:0000256" key="4">
    <source>
        <dbReference type="SAM" id="Phobius"/>
    </source>
</evidence>
<dbReference type="PANTHER" id="PTHR43685:SF5">
    <property type="entry name" value="GLYCOSYLTRANSFERASE EPSE-RELATED"/>
    <property type="match status" value="1"/>
</dbReference>
<dbReference type="Pfam" id="PF00535">
    <property type="entry name" value="Glycos_transf_2"/>
    <property type="match status" value="1"/>
</dbReference>
<dbReference type="InterPro" id="IPR001173">
    <property type="entry name" value="Glyco_trans_2-like"/>
</dbReference>
<keyword evidence="4" id="KW-0812">Transmembrane</keyword>
<dbReference type="PANTHER" id="PTHR43685">
    <property type="entry name" value="GLYCOSYLTRANSFERASE"/>
    <property type="match status" value="1"/>
</dbReference>
<dbReference type="InterPro" id="IPR050834">
    <property type="entry name" value="Glycosyltransf_2"/>
</dbReference>